<sequence length="133" mass="14734">MTRDMALVRELLLRLETTEIDGPGGLLLTGSSPEVAVEGYRDDVIHYHLHLLDDAGFLMPLRIKKQPSISVTFRGLSWSGHEFLDSVRRKDVWDHTNAILKKAGGGTFEIAKAVAVAYISEQLSSQFGIALKK</sequence>
<accession>A0A0D0J6Q0</accession>
<evidence type="ECO:0000313" key="2">
    <source>
        <dbReference type="Proteomes" id="UP000035017"/>
    </source>
</evidence>
<name>A0A0D0J6Q0_AGRTU</name>
<evidence type="ECO:0000313" key="1">
    <source>
        <dbReference type="EMBL" id="KIQ01337.1"/>
    </source>
</evidence>
<dbReference type="AlphaFoldDB" id="A0A0D0J6Q0"/>
<comment type="caution">
    <text evidence="1">The sequence shown here is derived from an EMBL/GenBank/DDBJ whole genome shotgun (WGS) entry which is preliminary data.</text>
</comment>
<protein>
    <recommendedName>
        <fullName evidence="3">DUF2513 domain-containing protein</fullName>
    </recommendedName>
</protein>
<dbReference type="InterPro" id="IPR019650">
    <property type="entry name" value="DUF2513"/>
</dbReference>
<dbReference type="Pfam" id="PF10711">
    <property type="entry name" value="DUF2513"/>
    <property type="match status" value="1"/>
</dbReference>
<organism evidence="1 2">
    <name type="scientific">Agrobacterium tumefaciens</name>
    <dbReference type="NCBI Taxonomy" id="358"/>
    <lineage>
        <taxon>Bacteria</taxon>
        <taxon>Pseudomonadati</taxon>
        <taxon>Pseudomonadota</taxon>
        <taxon>Alphaproteobacteria</taxon>
        <taxon>Hyphomicrobiales</taxon>
        <taxon>Rhizobiaceae</taxon>
        <taxon>Rhizobium/Agrobacterium group</taxon>
        <taxon>Agrobacterium</taxon>
        <taxon>Agrobacterium tumefaciens complex</taxon>
    </lineage>
</organism>
<dbReference type="EMBL" id="JXQV01000014">
    <property type="protein sequence ID" value="KIQ01337.1"/>
    <property type="molecule type" value="Genomic_DNA"/>
</dbReference>
<dbReference type="Proteomes" id="UP000035017">
    <property type="component" value="Unassembled WGS sequence"/>
</dbReference>
<dbReference type="OrthoDB" id="6960201at2"/>
<reference evidence="1 2" key="1">
    <citation type="submission" date="2014-12" db="EMBL/GenBank/DDBJ databases">
        <title>16Stimator: statistical estimation of ribosomal gene copy numbers from draft genome assemblies.</title>
        <authorList>
            <person name="Perisin M.A."/>
            <person name="Vetter M."/>
            <person name="Gilbert J.A."/>
            <person name="Bergelson J."/>
        </authorList>
    </citation>
    <scope>NUCLEOTIDE SEQUENCE [LARGE SCALE GENOMIC DNA]</scope>
    <source>
        <strain evidence="1 2">MEJ076</strain>
    </source>
</reference>
<evidence type="ECO:0008006" key="3">
    <source>
        <dbReference type="Google" id="ProtNLM"/>
    </source>
</evidence>
<proteinExistence type="predicted"/>
<gene>
    <name evidence="1" type="ORF">RU07_15865</name>
</gene>